<gene>
    <name evidence="1" type="ORF">K503DRAFT_191512</name>
</gene>
<dbReference type="OrthoDB" id="66881at2759"/>
<dbReference type="Proteomes" id="UP000092154">
    <property type="component" value="Unassembled WGS sequence"/>
</dbReference>
<dbReference type="AlphaFoldDB" id="A0A1B7MZD4"/>
<keyword evidence="2" id="KW-1185">Reference proteome</keyword>
<sequence length="150" mass="16671">MTLQPKKVLSPMAAASGTSSSSAHELIHISYLNVSIKHEAMFLQKIIACDCRCLHTPDFIGSVLLECLSFSEHPFPVIPSSLFPTFVGTNAYLKAFALPFIESGHIRLRREEIEVEEIDGGGWVVERLEQRRWDGIGRNLGCGGHHDRVV</sequence>
<name>A0A1B7MZD4_9AGAM</name>
<proteinExistence type="predicted"/>
<evidence type="ECO:0000313" key="2">
    <source>
        <dbReference type="Proteomes" id="UP000092154"/>
    </source>
</evidence>
<dbReference type="EMBL" id="KV448320">
    <property type="protein sequence ID" value="OAX37966.1"/>
    <property type="molecule type" value="Genomic_DNA"/>
</dbReference>
<protein>
    <submittedName>
        <fullName evidence="1">Uncharacterized protein</fullName>
    </submittedName>
</protein>
<evidence type="ECO:0000313" key="1">
    <source>
        <dbReference type="EMBL" id="OAX37966.1"/>
    </source>
</evidence>
<dbReference type="InParanoid" id="A0A1B7MZD4"/>
<dbReference type="STRING" id="1314800.A0A1B7MZD4"/>
<reference evidence="1 2" key="1">
    <citation type="submission" date="2016-06" db="EMBL/GenBank/DDBJ databases">
        <title>Comparative genomics of the ectomycorrhizal sister species Rhizopogon vinicolor and Rhizopogon vesiculosus (Basidiomycota: Boletales) reveals a divergence of the mating type B locus.</title>
        <authorList>
            <consortium name="DOE Joint Genome Institute"/>
            <person name="Mujic A.B."/>
            <person name="Kuo A."/>
            <person name="Tritt A."/>
            <person name="Lipzen A."/>
            <person name="Chen C."/>
            <person name="Johnson J."/>
            <person name="Sharma A."/>
            <person name="Barry K."/>
            <person name="Grigoriev I.V."/>
            <person name="Spatafora J.W."/>
        </authorList>
    </citation>
    <scope>NUCLEOTIDE SEQUENCE [LARGE SCALE GENOMIC DNA]</scope>
    <source>
        <strain evidence="1 2">AM-OR11-026</strain>
    </source>
</reference>
<organism evidence="1 2">
    <name type="scientific">Rhizopogon vinicolor AM-OR11-026</name>
    <dbReference type="NCBI Taxonomy" id="1314800"/>
    <lineage>
        <taxon>Eukaryota</taxon>
        <taxon>Fungi</taxon>
        <taxon>Dikarya</taxon>
        <taxon>Basidiomycota</taxon>
        <taxon>Agaricomycotina</taxon>
        <taxon>Agaricomycetes</taxon>
        <taxon>Agaricomycetidae</taxon>
        <taxon>Boletales</taxon>
        <taxon>Suillineae</taxon>
        <taxon>Rhizopogonaceae</taxon>
        <taxon>Rhizopogon</taxon>
    </lineage>
</organism>
<accession>A0A1B7MZD4</accession>